<evidence type="ECO:0000256" key="7">
    <source>
        <dbReference type="ARBA" id="ARBA00022723"/>
    </source>
</evidence>
<dbReference type="PRINTS" id="PR00463">
    <property type="entry name" value="EP450I"/>
</dbReference>
<dbReference type="GO" id="GO:0006805">
    <property type="term" value="P:xenobiotic metabolic process"/>
    <property type="evidence" value="ECO:0007669"/>
    <property type="project" value="TreeGrafter"/>
</dbReference>
<comment type="cofactor">
    <cofactor evidence="1 14">
        <name>heme</name>
        <dbReference type="ChEBI" id="CHEBI:30413"/>
    </cofactor>
</comment>
<dbReference type="PROSITE" id="PS00086">
    <property type="entry name" value="CYTOCHROME_P450"/>
    <property type="match status" value="1"/>
</dbReference>
<evidence type="ECO:0000313" key="17">
    <source>
        <dbReference type="EMBL" id="CAL4206598.1"/>
    </source>
</evidence>
<evidence type="ECO:0000256" key="6">
    <source>
        <dbReference type="ARBA" id="ARBA00022617"/>
    </source>
</evidence>
<dbReference type="InterPro" id="IPR017972">
    <property type="entry name" value="Cyt_P450_CS"/>
</dbReference>
<feature type="non-terminal residue" evidence="17">
    <location>
        <position position="1"/>
    </location>
</feature>
<organism evidence="17 18">
    <name type="scientific">Meganyctiphanes norvegica</name>
    <name type="common">Northern krill</name>
    <name type="synonym">Thysanopoda norvegica</name>
    <dbReference type="NCBI Taxonomy" id="48144"/>
    <lineage>
        <taxon>Eukaryota</taxon>
        <taxon>Metazoa</taxon>
        <taxon>Ecdysozoa</taxon>
        <taxon>Arthropoda</taxon>
        <taxon>Crustacea</taxon>
        <taxon>Multicrustacea</taxon>
        <taxon>Malacostraca</taxon>
        <taxon>Eumalacostraca</taxon>
        <taxon>Eucarida</taxon>
        <taxon>Euphausiacea</taxon>
        <taxon>Euphausiidae</taxon>
        <taxon>Meganyctiphanes</taxon>
    </lineage>
</organism>
<gene>
    <name evidence="17" type="ORF">MNOR_LOCUS38020</name>
</gene>
<keyword evidence="13 16" id="KW-0472">Membrane</keyword>
<dbReference type="GO" id="GO:0008395">
    <property type="term" value="F:steroid hydroxylase activity"/>
    <property type="evidence" value="ECO:0007669"/>
    <property type="project" value="TreeGrafter"/>
</dbReference>
<evidence type="ECO:0000256" key="1">
    <source>
        <dbReference type="ARBA" id="ARBA00001971"/>
    </source>
</evidence>
<feature type="binding site" description="axial binding residue" evidence="14">
    <location>
        <position position="446"/>
    </location>
    <ligand>
        <name>heme</name>
        <dbReference type="ChEBI" id="CHEBI:30413"/>
    </ligand>
    <ligandPart>
        <name>Fe</name>
        <dbReference type="ChEBI" id="CHEBI:18248"/>
    </ligandPart>
</feature>
<feature type="non-terminal residue" evidence="17">
    <location>
        <position position="520"/>
    </location>
</feature>
<comment type="subcellular location">
    <subcellularLocation>
        <location evidence="4">Endoplasmic reticulum membrane</location>
        <topology evidence="4">Peripheral membrane protein</topology>
    </subcellularLocation>
    <subcellularLocation>
        <location evidence="3">Microsome membrane</location>
        <topology evidence="3">Peripheral membrane protein</topology>
    </subcellularLocation>
</comment>
<dbReference type="InterPro" id="IPR036396">
    <property type="entry name" value="Cyt_P450_sf"/>
</dbReference>
<keyword evidence="7 14" id="KW-0479">Metal-binding</keyword>
<evidence type="ECO:0000313" key="18">
    <source>
        <dbReference type="Proteomes" id="UP001497623"/>
    </source>
</evidence>
<keyword evidence="18" id="KW-1185">Reference proteome</keyword>
<keyword evidence="10 15" id="KW-0560">Oxidoreductase</keyword>
<reference evidence="17 18" key="1">
    <citation type="submission" date="2024-05" db="EMBL/GenBank/DDBJ databases">
        <authorList>
            <person name="Wallberg A."/>
        </authorList>
    </citation>
    <scope>NUCLEOTIDE SEQUENCE [LARGE SCALE GENOMIC DNA]</scope>
</reference>
<dbReference type="PANTHER" id="PTHR24300:SF413">
    <property type="entry name" value="CYTOCHROME P450 18A1"/>
    <property type="match status" value="1"/>
</dbReference>
<dbReference type="GO" id="GO:0006082">
    <property type="term" value="P:organic acid metabolic process"/>
    <property type="evidence" value="ECO:0007669"/>
    <property type="project" value="TreeGrafter"/>
</dbReference>
<feature type="transmembrane region" description="Helical" evidence="16">
    <location>
        <begin position="20"/>
        <end position="41"/>
    </location>
</feature>
<dbReference type="GO" id="GO:0016712">
    <property type="term" value="F:oxidoreductase activity, acting on paired donors, with incorporation or reduction of molecular oxygen, reduced flavin or flavoprotein as one donor, and incorporation of one atom of oxygen"/>
    <property type="evidence" value="ECO:0007669"/>
    <property type="project" value="TreeGrafter"/>
</dbReference>
<dbReference type="GO" id="GO:0020037">
    <property type="term" value="F:heme binding"/>
    <property type="evidence" value="ECO:0007669"/>
    <property type="project" value="InterPro"/>
</dbReference>
<dbReference type="Proteomes" id="UP001497623">
    <property type="component" value="Unassembled WGS sequence"/>
</dbReference>
<evidence type="ECO:0000256" key="16">
    <source>
        <dbReference type="SAM" id="Phobius"/>
    </source>
</evidence>
<evidence type="ECO:0008006" key="19">
    <source>
        <dbReference type="Google" id="ProtNLM"/>
    </source>
</evidence>
<dbReference type="Pfam" id="PF00067">
    <property type="entry name" value="p450"/>
    <property type="match status" value="1"/>
</dbReference>
<evidence type="ECO:0000256" key="4">
    <source>
        <dbReference type="ARBA" id="ARBA00004406"/>
    </source>
</evidence>
<comment type="function">
    <text evidence="2">May be involved in the metabolism of insect hormones and in the breakdown of synthetic insecticides.</text>
</comment>
<dbReference type="InterPro" id="IPR001128">
    <property type="entry name" value="Cyt_P450"/>
</dbReference>
<evidence type="ECO:0000256" key="12">
    <source>
        <dbReference type="ARBA" id="ARBA00023033"/>
    </source>
</evidence>
<keyword evidence="6 14" id="KW-0349">Heme</keyword>
<comment type="caution">
    <text evidence="17">The sequence shown here is derived from an EMBL/GenBank/DDBJ whole genome shotgun (WGS) entry which is preliminary data.</text>
</comment>
<dbReference type="FunFam" id="1.10.630.10:FF:000238">
    <property type="entry name" value="Cytochrome P450 2A6"/>
    <property type="match status" value="1"/>
</dbReference>
<evidence type="ECO:0000256" key="11">
    <source>
        <dbReference type="ARBA" id="ARBA00023004"/>
    </source>
</evidence>
<evidence type="ECO:0000256" key="13">
    <source>
        <dbReference type="ARBA" id="ARBA00023136"/>
    </source>
</evidence>
<dbReference type="InterPro" id="IPR002401">
    <property type="entry name" value="Cyt_P450_E_grp-I"/>
</dbReference>
<keyword evidence="9" id="KW-0492">Microsome</keyword>
<evidence type="ECO:0000256" key="2">
    <source>
        <dbReference type="ARBA" id="ARBA00003690"/>
    </source>
</evidence>
<evidence type="ECO:0000256" key="14">
    <source>
        <dbReference type="PIRSR" id="PIRSR602401-1"/>
    </source>
</evidence>
<dbReference type="GO" id="GO:0005506">
    <property type="term" value="F:iron ion binding"/>
    <property type="evidence" value="ECO:0007669"/>
    <property type="project" value="InterPro"/>
</dbReference>
<dbReference type="EMBL" id="CAXKWB010082086">
    <property type="protein sequence ID" value="CAL4206598.1"/>
    <property type="molecule type" value="Genomic_DNA"/>
</dbReference>
<keyword evidence="11 14" id="KW-0408">Iron</keyword>
<sequence>TIKMLVRLILYTCNLGAVLLREHLCIMLVFLTALLASRYYLRLMKRHLPPGPWGYPLMGYLPMLDAKMHVTLTNLARQFGSIYRLRFGPKMCVVLSDPKVIKEAFRREEFAYRPVSPLYQLLQGYGIVVAIKKESQTGPCIGSKYVCTEVEVLLQALASSKSQPMELDDHLSVATHNVISMMLMSVRYGHDHPTLIKFKELHDSGFRLWCSSNTVNYFHVLRHLPGYNSVLGKLKCNLSETHNMMRNIIGERRKVFDANVTRDVLDGYLLKEHQIKEDLISRFGNADSFNKAEYEHQIIQVLSDMFSAGEETVNNTLKWSLIFLLHHPKVVSKIQEELDAVVGRQRLPNMDDMSDLPYVEATICEVLRRSSLVPLGTVHATSRNTKLNGFDIPEGTEVIPLLYACHMDPTLWKEPEQFEPSRFLDENGAVSKPDYFFPFGVGRRICLGQVMAKAELFLIFTSILHVFNIGNPADTELPSLEGNLGATLTPSNFKICFIPRQVEKIGSFKMFPAEFRTAGL</sequence>
<dbReference type="PANTHER" id="PTHR24300">
    <property type="entry name" value="CYTOCHROME P450 508A4-RELATED"/>
    <property type="match status" value="1"/>
</dbReference>
<evidence type="ECO:0000256" key="5">
    <source>
        <dbReference type="ARBA" id="ARBA00010617"/>
    </source>
</evidence>
<dbReference type="InterPro" id="IPR050182">
    <property type="entry name" value="Cytochrome_P450_fam2"/>
</dbReference>
<dbReference type="SUPFAM" id="SSF48264">
    <property type="entry name" value="Cytochrome P450"/>
    <property type="match status" value="1"/>
</dbReference>
<dbReference type="AlphaFoldDB" id="A0AAV2SP47"/>
<evidence type="ECO:0000256" key="3">
    <source>
        <dbReference type="ARBA" id="ARBA00004174"/>
    </source>
</evidence>
<dbReference type="GO" id="GO:0005789">
    <property type="term" value="C:endoplasmic reticulum membrane"/>
    <property type="evidence" value="ECO:0007669"/>
    <property type="project" value="UniProtKB-SubCell"/>
</dbReference>
<dbReference type="PRINTS" id="PR00385">
    <property type="entry name" value="P450"/>
</dbReference>
<dbReference type="Gene3D" id="1.10.630.10">
    <property type="entry name" value="Cytochrome P450"/>
    <property type="match status" value="1"/>
</dbReference>
<proteinExistence type="inferred from homology"/>
<accession>A0AAV2SP47</accession>
<protein>
    <recommendedName>
        <fullName evidence="19">Cytochrome P450</fullName>
    </recommendedName>
</protein>
<keyword evidence="16" id="KW-0812">Transmembrane</keyword>
<keyword evidence="8" id="KW-0256">Endoplasmic reticulum</keyword>
<evidence type="ECO:0000256" key="9">
    <source>
        <dbReference type="ARBA" id="ARBA00022848"/>
    </source>
</evidence>
<comment type="similarity">
    <text evidence="5 15">Belongs to the cytochrome P450 family.</text>
</comment>
<evidence type="ECO:0000256" key="10">
    <source>
        <dbReference type="ARBA" id="ARBA00023002"/>
    </source>
</evidence>
<evidence type="ECO:0000256" key="15">
    <source>
        <dbReference type="RuleBase" id="RU000461"/>
    </source>
</evidence>
<name>A0AAV2SP47_MEGNR</name>
<keyword evidence="12 15" id="KW-0503">Monooxygenase</keyword>
<keyword evidence="16" id="KW-1133">Transmembrane helix</keyword>
<evidence type="ECO:0000256" key="8">
    <source>
        <dbReference type="ARBA" id="ARBA00022824"/>
    </source>
</evidence>